<dbReference type="SMART" id="SM00257">
    <property type="entry name" value="LysM"/>
    <property type="match status" value="1"/>
</dbReference>
<comment type="caution">
    <text evidence="5">The sequence shown here is derived from an EMBL/GenBank/DDBJ whole genome shotgun (WGS) entry which is preliminary data.</text>
</comment>
<dbReference type="Pfam" id="PF01476">
    <property type="entry name" value="LysM"/>
    <property type="match status" value="1"/>
</dbReference>
<evidence type="ECO:0000313" key="6">
    <source>
        <dbReference type="Proteomes" id="UP000518288"/>
    </source>
</evidence>
<evidence type="ECO:0000313" key="5">
    <source>
        <dbReference type="EMBL" id="NYG33732.1"/>
    </source>
</evidence>
<dbReference type="FunFam" id="3.10.350.10:FF:000001">
    <property type="entry name" value="Peptidoglycan-binding protein LysM"/>
    <property type="match status" value="1"/>
</dbReference>
<accession>A0A7Y9U7F0</accession>
<protein>
    <recommendedName>
        <fullName evidence="3">Potassium binding protein Kbp</fullName>
    </recommendedName>
</protein>
<keyword evidence="6" id="KW-1185">Reference proteome</keyword>
<dbReference type="CDD" id="cd00118">
    <property type="entry name" value="LysM"/>
    <property type="match status" value="1"/>
</dbReference>
<proteinExistence type="predicted"/>
<feature type="domain" description="LysM" evidence="4">
    <location>
        <begin position="118"/>
        <end position="167"/>
    </location>
</feature>
<dbReference type="EMBL" id="JACCFH010000001">
    <property type="protein sequence ID" value="NYG33732.1"/>
    <property type="molecule type" value="Genomic_DNA"/>
</dbReference>
<dbReference type="SUPFAM" id="SSF54106">
    <property type="entry name" value="LysM domain"/>
    <property type="match status" value="1"/>
</dbReference>
<dbReference type="InterPro" id="IPR018392">
    <property type="entry name" value="LysM"/>
</dbReference>
<comment type="subcellular location">
    <subcellularLocation>
        <location evidence="1">Cytoplasm</location>
    </subcellularLocation>
</comment>
<name>A0A7Y9U7F0_9BURK</name>
<evidence type="ECO:0000256" key="3">
    <source>
        <dbReference type="ARBA" id="ARBA00072219"/>
    </source>
</evidence>
<reference evidence="5 6" key="1">
    <citation type="submission" date="2020-07" db="EMBL/GenBank/DDBJ databases">
        <title>Genomic Encyclopedia of Archaeal and Bacterial Type Strains, Phase II (KMG-II): from individual species to whole genera.</title>
        <authorList>
            <person name="Goeker M."/>
        </authorList>
    </citation>
    <scope>NUCLEOTIDE SEQUENCE [LARGE SCALE GENOMIC DNA]</scope>
    <source>
        <strain evidence="5 6">DSM 21226</strain>
    </source>
</reference>
<evidence type="ECO:0000256" key="2">
    <source>
        <dbReference type="ARBA" id="ARBA00022490"/>
    </source>
</evidence>
<gene>
    <name evidence="5" type="ORF">BDD16_002718</name>
</gene>
<evidence type="ECO:0000259" key="4">
    <source>
        <dbReference type="PROSITE" id="PS51782"/>
    </source>
</evidence>
<dbReference type="Proteomes" id="UP000518288">
    <property type="component" value="Unassembled WGS sequence"/>
</dbReference>
<keyword evidence="2" id="KW-0963">Cytoplasm</keyword>
<dbReference type="PANTHER" id="PTHR34700">
    <property type="entry name" value="POTASSIUM BINDING PROTEIN KBP"/>
    <property type="match status" value="1"/>
</dbReference>
<dbReference type="AlphaFoldDB" id="A0A7Y9U7F0"/>
<evidence type="ECO:0000256" key="1">
    <source>
        <dbReference type="ARBA" id="ARBA00004496"/>
    </source>
</evidence>
<dbReference type="Pfam" id="PF04972">
    <property type="entry name" value="BON"/>
    <property type="match status" value="1"/>
</dbReference>
<dbReference type="NCBIfam" id="NF008399">
    <property type="entry name" value="PRK11198.1"/>
    <property type="match status" value="1"/>
</dbReference>
<dbReference type="InterPro" id="IPR052196">
    <property type="entry name" value="Bact_Kbp"/>
</dbReference>
<dbReference type="InterPro" id="IPR007055">
    <property type="entry name" value="BON_dom"/>
</dbReference>
<dbReference type="PANTHER" id="PTHR34700:SF8">
    <property type="entry name" value="POTASSIUM BINDING PROTEIN KBP"/>
    <property type="match status" value="1"/>
</dbReference>
<dbReference type="Gene3D" id="3.10.350.10">
    <property type="entry name" value="LysM domain"/>
    <property type="match status" value="1"/>
</dbReference>
<dbReference type="PROSITE" id="PS51782">
    <property type="entry name" value="LYSM"/>
    <property type="match status" value="1"/>
</dbReference>
<organism evidence="5 6">
    <name type="scientific">Sphaerotilus montanus</name>
    <dbReference type="NCBI Taxonomy" id="522889"/>
    <lineage>
        <taxon>Bacteria</taxon>
        <taxon>Pseudomonadati</taxon>
        <taxon>Pseudomonadota</taxon>
        <taxon>Betaproteobacteria</taxon>
        <taxon>Burkholderiales</taxon>
        <taxon>Sphaerotilaceae</taxon>
        <taxon>Sphaerotilus</taxon>
    </lineage>
</organism>
<dbReference type="InterPro" id="IPR036779">
    <property type="entry name" value="LysM_dom_sf"/>
</dbReference>
<sequence>MGLMSFIKEAGEKLFGSNNPEKAAAEAATAADPVAAQEKLAAANAGAAAAIEKYIGAQGLNVDGLQVAFDGTTCQATVSGCAPDQATKEKVLLCCGNVAGVTAVNDMLTVTAPADESRYHTVVRGDTLSGIAKAEYGNANAYMKIFEANKPMLSHPDKIYPGQVLRIPA</sequence>
<dbReference type="GO" id="GO:0005737">
    <property type="term" value="C:cytoplasm"/>
    <property type="evidence" value="ECO:0007669"/>
    <property type="project" value="UniProtKB-SubCell"/>
</dbReference>
<dbReference type="RefSeq" id="WP_179634467.1">
    <property type="nucleotide sequence ID" value="NZ_CAXYYM010000008.1"/>
</dbReference>